<dbReference type="Proteomes" id="UP000887458">
    <property type="component" value="Unassembled WGS sequence"/>
</dbReference>
<accession>A0ABQ8J658</accession>
<organism evidence="2 3">
    <name type="scientific">Dermatophagoides pteronyssinus</name>
    <name type="common">European house dust mite</name>
    <dbReference type="NCBI Taxonomy" id="6956"/>
    <lineage>
        <taxon>Eukaryota</taxon>
        <taxon>Metazoa</taxon>
        <taxon>Ecdysozoa</taxon>
        <taxon>Arthropoda</taxon>
        <taxon>Chelicerata</taxon>
        <taxon>Arachnida</taxon>
        <taxon>Acari</taxon>
        <taxon>Acariformes</taxon>
        <taxon>Sarcoptiformes</taxon>
        <taxon>Astigmata</taxon>
        <taxon>Psoroptidia</taxon>
        <taxon>Analgoidea</taxon>
        <taxon>Pyroglyphidae</taxon>
        <taxon>Dermatophagoidinae</taxon>
        <taxon>Dermatophagoides</taxon>
    </lineage>
</organism>
<feature type="compositionally biased region" description="Polar residues" evidence="1">
    <location>
        <begin position="541"/>
        <end position="557"/>
    </location>
</feature>
<protein>
    <recommendedName>
        <fullName evidence="4">Serine/threonine-protein kinase DDB_G0282963</fullName>
    </recommendedName>
</protein>
<feature type="compositionally biased region" description="Low complexity" evidence="1">
    <location>
        <begin position="920"/>
        <end position="946"/>
    </location>
</feature>
<evidence type="ECO:0000256" key="1">
    <source>
        <dbReference type="SAM" id="MobiDB-lite"/>
    </source>
</evidence>
<comment type="caution">
    <text evidence="2">The sequence shown here is derived from an EMBL/GenBank/DDBJ whole genome shotgun (WGS) entry which is preliminary data.</text>
</comment>
<feature type="compositionally biased region" description="Polar residues" evidence="1">
    <location>
        <begin position="592"/>
        <end position="610"/>
    </location>
</feature>
<reference evidence="2 3" key="1">
    <citation type="journal article" date="2018" name="J. Allergy Clin. Immunol.">
        <title>High-quality assembly of Dermatophagoides pteronyssinus genome and transcriptome reveals a wide range of novel allergens.</title>
        <authorList>
            <person name="Liu X.Y."/>
            <person name="Yang K.Y."/>
            <person name="Wang M.Q."/>
            <person name="Kwok J.S."/>
            <person name="Zeng X."/>
            <person name="Yang Z."/>
            <person name="Xiao X.J."/>
            <person name="Lau C.P."/>
            <person name="Li Y."/>
            <person name="Huang Z.M."/>
            <person name="Ba J.G."/>
            <person name="Yim A.K."/>
            <person name="Ouyang C.Y."/>
            <person name="Ngai S.M."/>
            <person name="Chan T.F."/>
            <person name="Leung E.L."/>
            <person name="Liu L."/>
            <person name="Liu Z.G."/>
            <person name="Tsui S.K."/>
        </authorList>
    </citation>
    <scope>NUCLEOTIDE SEQUENCE [LARGE SCALE GENOMIC DNA]</scope>
    <source>
        <strain evidence="2">Derp</strain>
    </source>
</reference>
<evidence type="ECO:0000313" key="3">
    <source>
        <dbReference type="Proteomes" id="UP000887458"/>
    </source>
</evidence>
<name>A0ABQ8J658_DERPT</name>
<feature type="region of interest" description="Disordered" evidence="1">
    <location>
        <begin position="349"/>
        <end position="371"/>
    </location>
</feature>
<gene>
    <name evidence="2" type="ORF">DERP_008321</name>
</gene>
<reference evidence="2 3" key="2">
    <citation type="journal article" date="2022" name="Mol. Biol. Evol.">
        <title>Comparative Genomics Reveals Insights into the Divergent Evolution of Astigmatic Mites and Household Pest Adaptations.</title>
        <authorList>
            <person name="Xiong Q."/>
            <person name="Wan A.T."/>
            <person name="Liu X."/>
            <person name="Fung C.S."/>
            <person name="Xiao X."/>
            <person name="Malainual N."/>
            <person name="Hou J."/>
            <person name="Wang L."/>
            <person name="Wang M."/>
            <person name="Yang K.Y."/>
            <person name="Cui Y."/>
            <person name="Leung E.L."/>
            <person name="Nong W."/>
            <person name="Shin S.K."/>
            <person name="Au S.W."/>
            <person name="Jeong K.Y."/>
            <person name="Chew F.T."/>
            <person name="Hui J.H."/>
            <person name="Leung T.F."/>
            <person name="Tungtrongchitr A."/>
            <person name="Zhong N."/>
            <person name="Liu Z."/>
            <person name="Tsui S.K."/>
        </authorList>
    </citation>
    <scope>NUCLEOTIDE SEQUENCE [LARGE SCALE GENOMIC DNA]</scope>
    <source>
        <strain evidence="2">Derp</strain>
    </source>
</reference>
<feature type="region of interest" description="Disordered" evidence="1">
    <location>
        <begin position="534"/>
        <end position="642"/>
    </location>
</feature>
<keyword evidence="3" id="KW-1185">Reference proteome</keyword>
<feature type="region of interest" description="Disordered" evidence="1">
    <location>
        <begin position="259"/>
        <end position="296"/>
    </location>
</feature>
<feature type="region of interest" description="Disordered" evidence="1">
    <location>
        <begin position="223"/>
        <end position="243"/>
    </location>
</feature>
<feature type="region of interest" description="Disordered" evidence="1">
    <location>
        <begin position="152"/>
        <end position="172"/>
    </location>
</feature>
<feature type="region of interest" description="Disordered" evidence="1">
    <location>
        <begin position="909"/>
        <end position="962"/>
    </location>
</feature>
<feature type="compositionally biased region" description="Low complexity" evidence="1">
    <location>
        <begin position="269"/>
        <end position="290"/>
    </location>
</feature>
<dbReference type="EMBL" id="NJHN03000067">
    <property type="protein sequence ID" value="KAH9418064.1"/>
    <property type="molecule type" value="Genomic_DNA"/>
</dbReference>
<sequence>MDFIEKNNNNNNNNNNNKRFAQKFWQQNSNQSTNSMNTRNTLPINLTSTITTTANDSNHSLGCSTSGYQSTSSGISLSNQDDHRYLTYGTSQQLQQEYGKFLPWPTLTEFRLRRKLRRFKRRARKLFNNSNNLLQNRLQNVKRLIKMTKLDRKSDSDNNLDNDDDDDNDNDAIQTATISRSSSLTSLLNLIEEANKNLINSFHEEDMRNRLFNSQQFMLSTTTTTTTENENQQPPKCPPRLKRTMSSINVGVGQLKSIEQQQQIDSSNHRLSSSNQSTKQKTLPTTTTTSMNWTGNRNLTDNYRIAFVENKNNLQIKNSTKQQLKNSNNDDLDTISVKSLESYFGQSSLNDQNQQNQQQQQQEDSIKKQQQEQRNSKILCVRSHFQINNGTIYLEDSDWEMCSEISSEPLSLNESIINTTTNNNDIDMDTNLIDLTLKTSIISNDDKIIMKKNNENELDNNNVSMNIDLNDTNNDVGDDKSTKPIIPPKPKLIDSSSELKNDLNKKLPIESKSIEIKSSDKEILDSTNDNEITKQSKISEENQQVLNKNSIQKSITKPKTIIRSESKTTTTTTPVKKPGESKYHQNCKHSSHSSPLLMTTTKSNSILQKSNNEKRRIKPKAPLPPPSIVSKSNHVNGNKKQIPTKNVKNIGEKIEETIRKVHETNLEKNSKQSLKASTTKTTAKITKESTRMKLTKKNVKKSDEKSISNEIPDKINEIIVSTDIKDHADLNGNFVNKIILNENNCLEQSVDQTMTLQSQKNDNDIDESVNVDSVTTQPENVAVIIVGGGGGGEDKQTINKPEHRTVLQLNSNFHQSKFTFLQSLRYQLEKKRNKLLIERYHRNNRYEQEKQHFQQQSTLSLTTLIEDQELDNNYNQTQTLPSLQSSLSLNSNSKTMVTLANTSKIEIKSIDDQQQKKTKQSMMNSSNSKNKSGTLRRLLSSLSSSSKNVDNRKSIKDRKNYAENFPKISEKDRKKFLSTTNISQPYPIGIESIFSSTTGLSKIHRQHNNSNKIFSKITIMMIFIVNNFI</sequence>
<feature type="compositionally biased region" description="Polar residues" evidence="1">
    <location>
        <begin position="629"/>
        <end position="642"/>
    </location>
</feature>
<feature type="compositionally biased region" description="Acidic residues" evidence="1">
    <location>
        <begin position="158"/>
        <end position="170"/>
    </location>
</feature>
<feature type="region of interest" description="Disordered" evidence="1">
    <location>
        <begin position="471"/>
        <end position="493"/>
    </location>
</feature>
<feature type="compositionally biased region" description="Basic and acidic residues" evidence="1">
    <location>
        <begin position="949"/>
        <end position="961"/>
    </location>
</feature>
<evidence type="ECO:0000313" key="2">
    <source>
        <dbReference type="EMBL" id="KAH9418064.1"/>
    </source>
</evidence>
<evidence type="ECO:0008006" key="4">
    <source>
        <dbReference type="Google" id="ProtNLM"/>
    </source>
</evidence>
<feature type="compositionally biased region" description="Low complexity" evidence="1">
    <location>
        <begin position="349"/>
        <end position="363"/>
    </location>
</feature>
<proteinExistence type="predicted"/>